<dbReference type="InterPro" id="IPR037066">
    <property type="entry name" value="Plug_dom_sf"/>
</dbReference>
<keyword evidence="3 8" id="KW-1134">Transmembrane beta strand</keyword>
<dbReference type="SUPFAM" id="SSF49464">
    <property type="entry name" value="Carboxypeptidase regulatory domain-like"/>
    <property type="match status" value="1"/>
</dbReference>
<dbReference type="InterPro" id="IPR000531">
    <property type="entry name" value="Beta-barrel_TonB"/>
</dbReference>
<dbReference type="InterPro" id="IPR023997">
    <property type="entry name" value="TonB-dep_OMP_SusC/RagA_CS"/>
</dbReference>
<dbReference type="Gene3D" id="2.170.130.10">
    <property type="entry name" value="TonB-dependent receptor, plug domain"/>
    <property type="match status" value="1"/>
</dbReference>
<evidence type="ECO:0000313" key="13">
    <source>
        <dbReference type="EMBL" id="MCF4101175.1"/>
    </source>
</evidence>
<evidence type="ECO:0000256" key="6">
    <source>
        <dbReference type="ARBA" id="ARBA00023136"/>
    </source>
</evidence>
<keyword evidence="13" id="KW-0675">Receptor</keyword>
<dbReference type="Pfam" id="PF07715">
    <property type="entry name" value="Plug"/>
    <property type="match status" value="1"/>
</dbReference>
<comment type="caution">
    <text evidence="13">The sequence shown here is derived from an EMBL/GenBank/DDBJ whole genome shotgun (WGS) entry which is preliminary data.</text>
</comment>
<dbReference type="NCBIfam" id="TIGR04057">
    <property type="entry name" value="SusC_RagA_signa"/>
    <property type="match status" value="1"/>
</dbReference>
<dbReference type="Proteomes" id="UP001179363">
    <property type="component" value="Unassembled WGS sequence"/>
</dbReference>
<keyword evidence="6 8" id="KW-0472">Membrane</keyword>
<dbReference type="Gene3D" id="2.40.170.20">
    <property type="entry name" value="TonB-dependent receptor, beta-barrel domain"/>
    <property type="match status" value="1"/>
</dbReference>
<dbReference type="NCBIfam" id="TIGR04056">
    <property type="entry name" value="OMP_RagA_SusC"/>
    <property type="match status" value="1"/>
</dbReference>
<dbReference type="RefSeq" id="WP_236133325.1">
    <property type="nucleotide sequence ID" value="NZ_JAKGTH010000007.1"/>
</dbReference>
<evidence type="ECO:0000259" key="12">
    <source>
        <dbReference type="Pfam" id="PF07715"/>
    </source>
</evidence>
<sequence>MHKILGKSKSGIYRYNKIFFLLIFGCIAQMSYGQKVVTGKVSDVSGLPLLGVNVIEKNTTNGTTTDFDGNFEIRTGNDAVIVFSFVGFITKEVSVKGLKTLNIQLEENTENLDEIVLIGYGTQSRQDVNGSVSSIDAKEIEDIPQVSIDQLMQGRAAGVTITQNSGQPGSSVSVKIRGVTSITGSNEPLYVIDGVPVSGDANNTSTSGRSPVGSGGQQDTGVSPLAALNPNDIASVDILKDASATAIYGSRGANGVVIITTKKGRKGEGKLSYNSYLAIQEPTELIKMMDLPTYARLQNLFSDLTGTEPRIEFANIELLGSGTNWQKEIFDRAIMQNHQLSFSGGKENVDYFISGGYLDQEGTVIGSGFDRISLRTNVNAQVKDWVKVGISLTGSRTKDDVTINGNRDGVVSLGLLQTPDVAVYNPDGSFAGPIDDDGLGSLNPVALALSIKNKLTRNKLLGNVFVEFDLAEGLSYRTEFGGDFNFNKNHRFTPTYAWGRYVNEQNVLNIREENSVFWIIKNFINYHKNFNNKHDLTLLLGHEAQESTWEGTIATARGFLTNDIQTLNLGDAEFAANDAYKGSQALQSFFARVLYSFDNKYGITASFRADGSSKFDPLGDNQWGYFPSVSASWKVSNEDFMSNFNALQDIRLKVGYGETGNQNIPNYRYGATLTTFNTGLGTGFGLSNIANPDLKWESAIQTNIGLEFGAFKNKLQTTIELYEKTSKDFLYQLPLPDYLVGVDPYNGGVGAPFVNLGEMRNRGADLTLSYNTGVNDFSWNSTLTLSHYKNEVIDLPSGLVITGETNLNGNSPIAPTITNVGQPIGMYYGYKVIGIFNDANTITDQPVQFGTAFSAEDGDTWLGDIQYADVNGDGVVNANDKTIIGNPHPDFTYGFSNSFKYKSFDLSLFLQGSYGNDVMNLTWLNTSSLNARYRNQTQESADYWTPENTDTDIPRPVAGDTFNNEISSRVVEDGSYLRIQNLTFGYSLPSSLMDKLNINNIKVYGSVQNLYTFTNYRGYDPEIGSFNQDALLMGIDNGRYPTPRTFTFGLNVDL</sequence>
<dbReference type="InterPro" id="IPR012910">
    <property type="entry name" value="Plug_dom"/>
</dbReference>
<evidence type="ECO:0000259" key="11">
    <source>
        <dbReference type="Pfam" id="PF00593"/>
    </source>
</evidence>
<evidence type="ECO:0000256" key="3">
    <source>
        <dbReference type="ARBA" id="ARBA00022452"/>
    </source>
</evidence>
<keyword evidence="2 8" id="KW-0813">Transport</keyword>
<reference evidence="13" key="1">
    <citation type="submission" date="2022-01" db="EMBL/GenBank/DDBJ databases">
        <title>Gillisia lutea sp. nov., isolated from marine plastic residues from the Malvarosa beach (Valencia, Spain).</title>
        <authorList>
            <person name="Vidal-Verdu A."/>
            <person name="Molina-Menor E."/>
            <person name="Satari L."/>
            <person name="Pascual J."/>
            <person name="Pereto J."/>
            <person name="Porcar M."/>
        </authorList>
    </citation>
    <scope>NUCLEOTIDE SEQUENCE</scope>
    <source>
        <strain evidence="13">M10.2A</strain>
    </source>
</reference>
<protein>
    <submittedName>
        <fullName evidence="13">TonB-dependent receptor</fullName>
    </submittedName>
</protein>
<comment type="similarity">
    <text evidence="8 9">Belongs to the TonB-dependent receptor family.</text>
</comment>
<dbReference type="InterPro" id="IPR008969">
    <property type="entry name" value="CarboxyPept-like_regulatory"/>
</dbReference>
<dbReference type="Pfam" id="PF13715">
    <property type="entry name" value="CarbopepD_reg_2"/>
    <property type="match status" value="1"/>
</dbReference>
<feature type="domain" description="TonB-dependent receptor-like beta-barrel" evidence="11">
    <location>
        <begin position="471"/>
        <end position="1010"/>
    </location>
</feature>
<evidence type="ECO:0000256" key="1">
    <source>
        <dbReference type="ARBA" id="ARBA00004571"/>
    </source>
</evidence>
<evidence type="ECO:0000256" key="10">
    <source>
        <dbReference type="SAM" id="MobiDB-lite"/>
    </source>
</evidence>
<dbReference type="EMBL" id="JAKGTH010000007">
    <property type="protein sequence ID" value="MCF4101175.1"/>
    <property type="molecule type" value="Genomic_DNA"/>
</dbReference>
<name>A0ABS9EHE7_9FLAO</name>
<evidence type="ECO:0000256" key="7">
    <source>
        <dbReference type="ARBA" id="ARBA00023237"/>
    </source>
</evidence>
<dbReference type="InterPro" id="IPR036942">
    <property type="entry name" value="Beta-barrel_TonB_sf"/>
</dbReference>
<feature type="region of interest" description="Disordered" evidence="10">
    <location>
        <begin position="200"/>
        <end position="221"/>
    </location>
</feature>
<gene>
    <name evidence="13" type="ORF">L1I30_05825</name>
</gene>
<feature type="compositionally biased region" description="Polar residues" evidence="10">
    <location>
        <begin position="200"/>
        <end position="209"/>
    </location>
</feature>
<dbReference type="SUPFAM" id="SSF56935">
    <property type="entry name" value="Porins"/>
    <property type="match status" value="1"/>
</dbReference>
<organism evidence="13 14">
    <name type="scientific">Gillisia lutea</name>
    <dbReference type="NCBI Taxonomy" id="2909668"/>
    <lineage>
        <taxon>Bacteria</taxon>
        <taxon>Pseudomonadati</taxon>
        <taxon>Bacteroidota</taxon>
        <taxon>Flavobacteriia</taxon>
        <taxon>Flavobacteriales</taxon>
        <taxon>Flavobacteriaceae</taxon>
        <taxon>Gillisia</taxon>
    </lineage>
</organism>
<keyword evidence="4 8" id="KW-0812">Transmembrane</keyword>
<evidence type="ECO:0000256" key="9">
    <source>
        <dbReference type="RuleBase" id="RU003357"/>
    </source>
</evidence>
<comment type="subcellular location">
    <subcellularLocation>
        <location evidence="1 8">Cell outer membrane</location>
        <topology evidence="1 8">Multi-pass membrane protein</topology>
    </subcellularLocation>
</comment>
<evidence type="ECO:0000313" key="14">
    <source>
        <dbReference type="Proteomes" id="UP001179363"/>
    </source>
</evidence>
<dbReference type="Pfam" id="PF00593">
    <property type="entry name" value="TonB_dep_Rec_b-barrel"/>
    <property type="match status" value="1"/>
</dbReference>
<feature type="domain" description="TonB-dependent receptor plug" evidence="12">
    <location>
        <begin position="125"/>
        <end position="256"/>
    </location>
</feature>
<dbReference type="PROSITE" id="PS52016">
    <property type="entry name" value="TONB_DEPENDENT_REC_3"/>
    <property type="match status" value="1"/>
</dbReference>
<keyword evidence="5 9" id="KW-0798">TonB box</keyword>
<proteinExistence type="inferred from homology"/>
<accession>A0ABS9EHE7</accession>
<keyword evidence="7 8" id="KW-0998">Cell outer membrane</keyword>
<evidence type="ECO:0000256" key="8">
    <source>
        <dbReference type="PROSITE-ProRule" id="PRU01360"/>
    </source>
</evidence>
<dbReference type="InterPro" id="IPR039426">
    <property type="entry name" value="TonB-dep_rcpt-like"/>
</dbReference>
<keyword evidence="14" id="KW-1185">Reference proteome</keyword>
<evidence type="ECO:0000256" key="4">
    <source>
        <dbReference type="ARBA" id="ARBA00022692"/>
    </source>
</evidence>
<evidence type="ECO:0000256" key="5">
    <source>
        <dbReference type="ARBA" id="ARBA00023077"/>
    </source>
</evidence>
<evidence type="ECO:0000256" key="2">
    <source>
        <dbReference type="ARBA" id="ARBA00022448"/>
    </source>
</evidence>
<dbReference type="InterPro" id="IPR023996">
    <property type="entry name" value="TonB-dep_OMP_SusC/RagA"/>
</dbReference>